<protein>
    <recommendedName>
        <fullName evidence="4">Ammonia monooxygenase</fullName>
    </recommendedName>
</protein>
<feature type="transmembrane region" description="Helical" evidence="1">
    <location>
        <begin position="21"/>
        <end position="39"/>
    </location>
</feature>
<dbReference type="PIRSF" id="PIRSF038991">
    <property type="entry name" value="Protein_AbrB"/>
    <property type="match status" value="1"/>
</dbReference>
<comment type="caution">
    <text evidence="2">The sequence shown here is derived from an EMBL/GenBank/DDBJ whole genome shotgun (WGS) entry which is preliminary data.</text>
</comment>
<dbReference type="InterPro" id="IPR007820">
    <property type="entry name" value="AbrB_fam"/>
</dbReference>
<keyword evidence="1" id="KW-0472">Membrane</keyword>
<name>A0AA40SRW2_9MICO</name>
<dbReference type="PROSITE" id="PS51257">
    <property type="entry name" value="PROKAR_LIPOPROTEIN"/>
    <property type="match status" value="1"/>
</dbReference>
<feature type="transmembrane region" description="Helical" evidence="1">
    <location>
        <begin position="275"/>
        <end position="298"/>
    </location>
</feature>
<dbReference type="PANTHER" id="PTHR38457">
    <property type="entry name" value="REGULATOR ABRB-RELATED"/>
    <property type="match status" value="1"/>
</dbReference>
<feature type="transmembrane region" description="Helical" evidence="1">
    <location>
        <begin position="158"/>
        <end position="178"/>
    </location>
</feature>
<dbReference type="GO" id="GO:0016020">
    <property type="term" value="C:membrane"/>
    <property type="evidence" value="ECO:0007669"/>
    <property type="project" value="InterPro"/>
</dbReference>
<evidence type="ECO:0000256" key="1">
    <source>
        <dbReference type="SAM" id="Phobius"/>
    </source>
</evidence>
<dbReference type="RefSeq" id="WP_183500782.1">
    <property type="nucleotide sequence ID" value="NZ_JACIFH010000001.1"/>
</dbReference>
<dbReference type="Pfam" id="PF05145">
    <property type="entry name" value="AbrB"/>
    <property type="match status" value="1"/>
</dbReference>
<dbReference type="EMBL" id="JACIFH010000001">
    <property type="protein sequence ID" value="MBB4141290.1"/>
    <property type="molecule type" value="Genomic_DNA"/>
</dbReference>
<dbReference type="GO" id="GO:0010468">
    <property type="term" value="P:regulation of gene expression"/>
    <property type="evidence" value="ECO:0007669"/>
    <property type="project" value="InterPro"/>
</dbReference>
<dbReference type="PANTHER" id="PTHR38457:SF1">
    <property type="entry name" value="REGULATOR ABRB-RELATED"/>
    <property type="match status" value="1"/>
</dbReference>
<keyword evidence="1" id="KW-0812">Transmembrane</keyword>
<evidence type="ECO:0000313" key="3">
    <source>
        <dbReference type="Proteomes" id="UP000549113"/>
    </source>
</evidence>
<feature type="transmembrane region" description="Helical" evidence="1">
    <location>
        <begin position="331"/>
        <end position="354"/>
    </location>
</feature>
<gene>
    <name evidence="2" type="ORF">BKA10_003084</name>
</gene>
<sequence length="379" mass="37515">MRMSSGGRGPVWAWFGHSWRRLAILIAALAACTALMILVGAPAPFLLGPLVGGGIFSLVVKADWGVPDAIRHGGVAVVGAGAGALIDPDAGVKLFESPLAIVGGVVVTIIFSLLTGLLLLLSPHISIATALLGSLAGAASGVSAMARDVEADEVVVAAIQYARVVVVIAAITLAAAVLGAEASGDASAPVAAGGSLLLDLGFTLVSAGGGLVLARLLPFTGAALLYATLLAVVAAWLLPIPVGIPVLILDAGYASIGLAVGFSFTVATVRTLRRVFPIALVQIVVCVAGSAGLGLLFAEVLGVSPLSGFLAMSPGGLPTVAAIAVQAGDDVALIIAMQLLRMFLAIITAVLIAVGINGYSRRARGGAVDGDAPPGGLGI</sequence>
<dbReference type="Proteomes" id="UP000549113">
    <property type="component" value="Unassembled WGS sequence"/>
</dbReference>
<feature type="transmembrane region" description="Helical" evidence="1">
    <location>
        <begin position="190"/>
        <end position="213"/>
    </location>
</feature>
<reference evidence="2 3" key="1">
    <citation type="submission" date="2020-08" db="EMBL/GenBank/DDBJ databases">
        <title>Sequencing the genomes of 1000 actinobacteria strains.</title>
        <authorList>
            <person name="Klenk H.-P."/>
        </authorList>
    </citation>
    <scope>NUCLEOTIDE SEQUENCE [LARGE SCALE GENOMIC DNA]</scope>
    <source>
        <strain evidence="2 3">DSM 19600</strain>
    </source>
</reference>
<organism evidence="2 3">
    <name type="scientific">Microbacterium invictum</name>
    <dbReference type="NCBI Taxonomy" id="515415"/>
    <lineage>
        <taxon>Bacteria</taxon>
        <taxon>Bacillati</taxon>
        <taxon>Actinomycetota</taxon>
        <taxon>Actinomycetes</taxon>
        <taxon>Micrococcales</taxon>
        <taxon>Microbacteriaceae</taxon>
        <taxon>Microbacterium</taxon>
    </lineage>
</organism>
<feature type="transmembrane region" description="Helical" evidence="1">
    <location>
        <begin position="246"/>
        <end position="269"/>
    </location>
</feature>
<proteinExistence type="predicted"/>
<feature type="transmembrane region" description="Helical" evidence="1">
    <location>
        <begin position="98"/>
        <end position="120"/>
    </location>
</feature>
<feature type="transmembrane region" description="Helical" evidence="1">
    <location>
        <begin position="219"/>
        <end position="239"/>
    </location>
</feature>
<dbReference type="AlphaFoldDB" id="A0AA40SRW2"/>
<evidence type="ECO:0000313" key="2">
    <source>
        <dbReference type="EMBL" id="MBB4141290.1"/>
    </source>
</evidence>
<keyword evidence="3" id="KW-1185">Reference proteome</keyword>
<accession>A0AA40SRW2</accession>
<keyword evidence="1" id="KW-1133">Transmembrane helix</keyword>
<evidence type="ECO:0008006" key="4">
    <source>
        <dbReference type="Google" id="ProtNLM"/>
    </source>
</evidence>